<feature type="domain" description="HTH iclR-type" evidence="2">
    <location>
        <begin position="21"/>
        <end position="63"/>
    </location>
</feature>
<proteinExistence type="inferred from homology"/>
<dbReference type="SUPFAM" id="SSF53067">
    <property type="entry name" value="Actin-like ATPase domain"/>
    <property type="match status" value="1"/>
</dbReference>
<dbReference type="SUPFAM" id="SSF46785">
    <property type="entry name" value="Winged helix' DNA-binding domain"/>
    <property type="match status" value="1"/>
</dbReference>
<evidence type="ECO:0000313" key="4">
    <source>
        <dbReference type="Proteomes" id="UP000624325"/>
    </source>
</evidence>
<evidence type="ECO:0000256" key="1">
    <source>
        <dbReference type="ARBA" id="ARBA00006479"/>
    </source>
</evidence>
<dbReference type="RefSeq" id="WP_203707507.1">
    <property type="nucleotide sequence ID" value="NZ_BAAALU010000016.1"/>
</dbReference>
<reference evidence="3 4" key="1">
    <citation type="submission" date="2021-01" db="EMBL/GenBank/DDBJ databases">
        <title>Whole genome shotgun sequence of Asanoa iriomotensis NBRC 100142.</title>
        <authorList>
            <person name="Komaki H."/>
            <person name="Tamura T."/>
        </authorList>
    </citation>
    <scope>NUCLEOTIDE SEQUENCE [LARGE SCALE GENOMIC DNA]</scope>
    <source>
        <strain evidence="3 4">NBRC 100142</strain>
    </source>
</reference>
<dbReference type="InterPro" id="IPR005471">
    <property type="entry name" value="Tscrpt_reg_IclR_N"/>
</dbReference>
<comment type="caution">
    <text evidence="3">The sequence shown here is derived from an EMBL/GenBank/DDBJ whole genome shotgun (WGS) entry which is preliminary data.</text>
</comment>
<name>A0ABQ4CD51_9ACTN</name>
<sequence length="391" mass="40750">MNVTELATTGADLSRLRELNSLSIVRALRDHPPSTVTELSQRTGLSRPAVDVIAQGLVTDGWASVLEPGASSAVGRPARRYQFRAGAGHVLGVDVGVHKILALLADLDGNIVQTVRRSVAADAGPAARLAELDKVVNACVAKAGKTPSDIWAVTVGVTGAVDAAGQTSFFTPLPGWKGVNLTTHLSARFTCPVIVENDCKLAALAERWKGAASDADDIVYLLAGMRNGAGLIIDGVLRRGYGGAAGEIGALKQVRWLNAPAHLQNCPGVPDTVSPDDAAAWVFTAARDGNRAARAAVNRYVKDLAVGAAALVLTLDPQVVIFGGGFSRSADLVLDPLRTELSRLCLRMPEVRASTLGADSVALGALKLSLNEIDDRLFGAGLSAPVAPRRQ</sequence>
<keyword evidence="4" id="KW-1185">Reference proteome</keyword>
<dbReference type="InterPro" id="IPR043129">
    <property type="entry name" value="ATPase_NBD"/>
</dbReference>
<protein>
    <submittedName>
        <fullName evidence="3">Transcriptional regulator</fullName>
    </submittedName>
</protein>
<gene>
    <name evidence="3" type="ORF">Air01nite_67850</name>
</gene>
<dbReference type="Pfam" id="PF00480">
    <property type="entry name" value="ROK"/>
    <property type="match status" value="2"/>
</dbReference>
<comment type="similarity">
    <text evidence="1">Belongs to the ROK (NagC/XylR) family.</text>
</comment>
<dbReference type="PANTHER" id="PTHR18964">
    <property type="entry name" value="ROK (REPRESSOR, ORF, KINASE) FAMILY"/>
    <property type="match status" value="1"/>
</dbReference>
<dbReference type="InterPro" id="IPR036390">
    <property type="entry name" value="WH_DNA-bd_sf"/>
</dbReference>
<organism evidence="3 4">
    <name type="scientific">Asanoa iriomotensis</name>
    <dbReference type="NCBI Taxonomy" id="234613"/>
    <lineage>
        <taxon>Bacteria</taxon>
        <taxon>Bacillati</taxon>
        <taxon>Actinomycetota</taxon>
        <taxon>Actinomycetes</taxon>
        <taxon>Micromonosporales</taxon>
        <taxon>Micromonosporaceae</taxon>
        <taxon>Asanoa</taxon>
    </lineage>
</organism>
<dbReference type="Pfam" id="PF09339">
    <property type="entry name" value="HTH_IclR"/>
    <property type="match status" value="1"/>
</dbReference>
<evidence type="ECO:0000259" key="2">
    <source>
        <dbReference type="Pfam" id="PF09339"/>
    </source>
</evidence>
<dbReference type="EMBL" id="BONC01000074">
    <property type="protein sequence ID" value="GIF60690.1"/>
    <property type="molecule type" value="Genomic_DNA"/>
</dbReference>
<accession>A0ABQ4CD51</accession>
<dbReference type="Gene3D" id="1.10.10.10">
    <property type="entry name" value="Winged helix-like DNA-binding domain superfamily/Winged helix DNA-binding domain"/>
    <property type="match status" value="1"/>
</dbReference>
<dbReference type="InterPro" id="IPR000600">
    <property type="entry name" value="ROK"/>
</dbReference>
<dbReference type="PANTHER" id="PTHR18964:SF149">
    <property type="entry name" value="BIFUNCTIONAL UDP-N-ACETYLGLUCOSAMINE 2-EPIMERASE_N-ACETYLMANNOSAMINE KINASE"/>
    <property type="match status" value="1"/>
</dbReference>
<evidence type="ECO:0000313" key="3">
    <source>
        <dbReference type="EMBL" id="GIF60690.1"/>
    </source>
</evidence>
<dbReference type="InterPro" id="IPR036388">
    <property type="entry name" value="WH-like_DNA-bd_sf"/>
</dbReference>
<dbReference type="Proteomes" id="UP000624325">
    <property type="component" value="Unassembled WGS sequence"/>
</dbReference>
<dbReference type="Gene3D" id="3.30.420.40">
    <property type="match status" value="3"/>
</dbReference>